<keyword evidence="3" id="KW-0804">Transcription</keyword>
<proteinExistence type="predicted"/>
<dbReference type="PANTHER" id="PTHR43280:SF2">
    <property type="entry name" value="HTH-TYPE TRANSCRIPTIONAL REGULATOR EXSA"/>
    <property type="match status" value="1"/>
</dbReference>
<gene>
    <name evidence="6" type="ORF">GZH47_09935</name>
</gene>
<feature type="transmembrane region" description="Helical" evidence="4">
    <location>
        <begin position="12"/>
        <end position="32"/>
    </location>
</feature>
<feature type="transmembrane region" description="Helical" evidence="4">
    <location>
        <begin position="257"/>
        <end position="281"/>
    </location>
</feature>
<evidence type="ECO:0000256" key="2">
    <source>
        <dbReference type="ARBA" id="ARBA00023125"/>
    </source>
</evidence>
<keyword evidence="1" id="KW-0805">Transcription regulation</keyword>
<dbReference type="InterPro" id="IPR018060">
    <property type="entry name" value="HTH_AraC"/>
</dbReference>
<keyword evidence="4" id="KW-0472">Membrane</keyword>
<dbReference type="RefSeq" id="WP_162639952.1">
    <property type="nucleotide sequence ID" value="NZ_CP048286.1"/>
</dbReference>
<evidence type="ECO:0000313" key="6">
    <source>
        <dbReference type="EMBL" id="QHW31143.1"/>
    </source>
</evidence>
<keyword evidence="7" id="KW-1185">Reference proteome</keyword>
<dbReference type="GO" id="GO:0043565">
    <property type="term" value="F:sequence-specific DNA binding"/>
    <property type="evidence" value="ECO:0007669"/>
    <property type="project" value="InterPro"/>
</dbReference>
<protein>
    <submittedName>
        <fullName evidence="6">Helix-turn-helix transcriptional regulator</fullName>
    </submittedName>
</protein>
<dbReference type="Pfam" id="PF12833">
    <property type="entry name" value="HTH_18"/>
    <property type="match status" value="1"/>
</dbReference>
<dbReference type="AlphaFoldDB" id="A0A6C0NZN1"/>
<keyword evidence="4" id="KW-0812">Transmembrane</keyword>
<reference evidence="6 7" key="1">
    <citation type="submission" date="2020-02" db="EMBL/GenBank/DDBJ databases">
        <title>Paenibacillus sp. nov., isolated from rhizosphere soil of tomato.</title>
        <authorList>
            <person name="Weon H.-Y."/>
            <person name="Lee S.A."/>
        </authorList>
    </citation>
    <scope>NUCLEOTIDE SEQUENCE [LARGE SCALE GENOMIC DNA]</scope>
    <source>
        <strain evidence="6 7">14171R-81</strain>
    </source>
</reference>
<keyword evidence="2" id="KW-0238">DNA-binding</keyword>
<name>A0A6C0NZN1_9BACL</name>
<feature type="domain" description="HTH araC/xylS-type" evidence="5">
    <location>
        <begin position="638"/>
        <end position="737"/>
    </location>
</feature>
<dbReference type="KEGG" id="prz:GZH47_09935"/>
<evidence type="ECO:0000259" key="5">
    <source>
        <dbReference type="PROSITE" id="PS01124"/>
    </source>
</evidence>
<dbReference type="SUPFAM" id="SSF46689">
    <property type="entry name" value="Homeodomain-like"/>
    <property type="match status" value="1"/>
</dbReference>
<sequence length="741" mass="83700">MNSSWFRKLLLSYLPVFVVVVTILFLVFFQSLSEQNRKQALKADEFLTEQAVRMTDSSLKALDYQILRDTLSSDDLKRFFRTDSEDVYGNIVANQRMDDWKLNYGIIDSVYLIRLKDHFVLGDGSGLLSDFQDQSFIAPYIEQRALAGKWSGKRGYKPYESSDPSDVITLVQGYPQLTSVKSGYIVVNVSLSKLKTTIAPMYNPDLTFIRFSDTQGGILMDDGTDKHEQSSVLTRYVSPYTGWVVESGPASGSLSRIVLNFYSIWVIIALAVVLLGVAWVVHVTRRNYKPISQLVSLIRTSALIKPEIGHLGQPGGNEFGFIQGALEHLMEETTRTRQKDKETIILQKKHRFQEAVEGTVSVRETEWQTDLLAFHVNPAGPLAFMLELEIDRYSQFADRYQPQDQSVLKFVVSSVTQEIAGLSSASTWAEWVTDRRLSAIVWVPAGADGPSLSLAIGGQIVAWVRSNLSFTVTIGVHGMAANLEEIRRSHEIARNLLQYKAVLGMGCLLDAARLDGSEYRAHDYFGTIHALAQAIRLAESGWRRHMDELFEQITDSVSSRKEIESFMQFLHQQLNRVFLELSKDYRNVWKDIGAELLELLAAWESLADLQQGCTLIFEAATVKLLVLKDSQRTRAVIGDIRAYIEENYPNPELSLDHLSDKFAIHAKNISKLFKEEAGCNFVDFLIGLRMDKAKQLLISTSKSLQEISAEVGYFNYNSFNRAFKNVAGFSPSDYRKQQADR</sequence>
<dbReference type="InterPro" id="IPR018062">
    <property type="entry name" value="HTH_AraC-typ_CS"/>
</dbReference>
<dbReference type="Gene3D" id="1.10.10.60">
    <property type="entry name" value="Homeodomain-like"/>
    <property type="match status" value="2"/>
</dbReference>
<keyword evidence="4" id="KW-1133">Transmembrane helix</keyword>
<dbReference type="SMART" id="SM00342">
    <property type="entry name" value="HTH_ARAC"/>
    <property type="match status" value="1"/>
</dbReference>
<evidence type="ECO:0000256" key="3">
    <source>
        <dbReference type="ARBA" id="ARBA00023163"/>
    </source>
</evidence>
<dbReference type="PROSITE" id="PS00041">
    <property type="entry name" value="HTH_ARAC_FAMILY_1"/>
    <property type="match status" value="1"/>
</dbReference>
<accession>A0A6C0NZN1</accession>
<dbReference type="InterPro" id="IPR009057">
    <property type="entry name" value="Homeodomain-like_sf"/>
</dbReference>
<dbReference type="PROSITE" id="PS01124">
    <property type="entry name" value="HTH_ARAC_FAMILY_2"/>
    <property type="match status" value="1"/>
</dbReference>
<evidence type="ECO:0000256" key="4">
    <source>
        <dbReference type="SAM" id="Phobius"/>
    </source>
</evidence>
<dbReference type="EMBL" id="CP048286">
    <property type="protein sequence ID" value="QHW31143.1"/>
    <property type="molecule type" value="Genomic_DNA"/>
</dbReference>
<dbReference type="Proteomes" id="UP000479114">
    <property type="component" value="Chromosome"/>
</dbReference>
<evidence type="ECO:0000313" key="7">
    <source>
        <dbReference type="Proteomes" id="UP000479114"/>
    </source>
</evidence>
<evidence type="ECO:0000256" key="1">
    <source>
        <dbReference type="ARBA" id="ARBA00023015"/>
    </source>
</evidence>
<organism evidence="6 7">
    <name type="scientific">Paenibacillus rhizovicinus</name>
    <dbReference type="NCBI Taxonomy" id="2704463"/>
    <lineage>
        <taxon>Bacteria</taxon>
        <taxon>Bacillati</taxon>
        <taxon>Bacillota</taxon>
        <taxon>Bacilli</taxon>
        <taxon>Bacillales</taxon>
        <taxon>Paenibacillaceae</taxon>
        <taxon>Paenibacillus</taxon>
    </lineage>
</organism>
<dbReference type="GO" id="GO:0003700">
    <property type="term" value="F:DNA-binding transcription factor activity"/>
    <property type="evidence" value="ECO:0007669"/>
    <property type="project" value="InterPro"/>
</dbReference>
<dbReference type="PANTHER" id="PTHR43280">
    <property type="entry name" value="ARAC-FAMILY TRANSCRIPTIONAL REGULATOR"/>
    <property type="match status" value="1"/>
</dbReference>